<reference evidence="2" key="1">
    <citation type="submission" date="2019-09" db="EMBL/GenBank/DDBJ databases">
        <title>Characterisation of the sponge microbiome using genome-centric metagenomics.</title>
        <authorList>
            <person name="Engelberts J.P."/>
            <person name="Robbins S.J."/>
            <person name="De Goeij J.M."/>
            <person name="Aranda M."/>
            <person name="Bell S.C."/>
            <person name="Webster N.S."/>
        </authorList>
    </citation>
    <scope>NUCLEOTIDE SEQUENCE</scope>
    <source>
        <strain evidence="2">SB0664_bin_27</strain>
    </source>
</reference>
<evidence type="ECO:0000313" key="2">
    <source>
        <dbReference type="EMBL" id="MXY95169.1"/>
    </source>
</evidence>
<gene>
    <name evidence="2" type="ORF">F4Y42_17140</name>
</gene>
<comment type="caution">
    <text evidence="2">The sequence shown here is derived from an EMBL/GenBank/DDBJ whole genome shotgun (WGS) entry which is preliminary data.</text>
</comment>
<organism evidence="2">
    <name type="scientific">Caldilineaceae bacterium SB0664_bin_27</name>
    <dbReference type="NCBI Taxonomy" id="2605260"/>
    <lineage>
        <taxon>Bacteria</taxon>
        <taxon>Bacillati</taxon>
        <taxon>Chloroflexota</taxon>
        <taxon>Caldilineae</taxon>
        <taxon>Caldilineales</taxon>
        <taxon>Caldilineaceae</taxon>
    </lineage>
</organism>
<protein>
    <recommendedName>
        <fullName evidence="3">FecR domain-containing protein</fullName>
    </recommendedName>
</protein>
<proteinExistence type="predicted"/>
<dbReference type="AlphaFoldDB" id="A0A6B0YYW3"/>
<accession>A0A6B0YYW3</accession>
<sequence>MTAEPSVSPCATIDETTTVHSQPMPRWRERPERAAWIVILLSFSLFLVLVAGIPIAIRGLYHSAAARQSLQFETTIGTVLLYPPNSDQPIALTDRREGISEGSRLETDAATQGVLGLPAGGQSDELMGTIFLFPKTALEIVRSRRPYFAGSSEPYRLRIRVHEGQVRLFTKSGFDRPVEVQIETPQGEAQLEEGNYAFFVNAESSEIVVKQGVARIIQPGQEPVEIEPGLRSWIRADGTIEPAEAALHNLLQDSAFARPLGEVWESYTPPYVTAGTVEFIEKDGRKAARFYYKGPNQVHTEIGIRQVVKQDVHNYDSMVVKLDVNLDWQTLAGAGEQSSEFPIRVEITYTDDFGEERKWGHGFYNMDPRPEYPLIGGEQVDQFIWHSFESENLMELLDATPPARIESIRLYASGWNYLSFVSDLELIVE</sequence>
<name>A0A6B0YYW3_9CHLR</name>
<evidence type="ECO:0008006" key="3">
    <source>
        <dbReference type="Google" id="ProtNLM"/>
    </source>
</evidence>
<keyword evidence="1" id="KW-0812">Transmembrane</keyword>
<feature type="transmembrane region" description="Helical" evidence="1">
    <location>
        <begin position="34"/>
        <end position="57"/>
    </location>
</feature>
<keyword evidence="1" id="KW-0472">Membrane</keyword>
<dbReference type="EMBL" id="VXRG01000137">
    <property type="protein sequence ID" value="MXY95169.1"/>
    <property type="molecule type" value="Genomic_DNA"/>
</dbReference>
<evidence type="ECO:0000256" key="1">
    <source>
        <dbReference type="SAM" id="Phobius"/>
    </source>
</evidence>
<keyword evidence="1" id="KW-1133">Transmembrane helix</keyword>